<dbReference type="InterPro" id="IPR041657">
    <property type="entry name" value="HTH_17"/>
</dbReference>
<evidence type="ECO:0000313" key="2">
    <source>
        <dbReference type="EMBL" id="HIW95177.1"/>
    </source>
</evidence>
<comment type="caution">
    <text evidence="2">The sequence shown here is derived from an EMBL/GenBank/DDBJ whole genome shotgun (WGS) entry which is preliminary data.</text>
</comment>
<dbReference type="Pfam" id="PF12728">
    <property type="entry name" value="HTH_17"/>
    <property type="match status" value="1"/>
</dbReference>
<gene>
    <name evidence="2" type="ORF">H9867_01625</name>
</gene>
<name>A0A9D1RWR9_9CORY</name>
<dbReference type="EMBL" id="DXFZ01000021">
    <property type="protein sequence ID" value="HIW95177.1"/>
    <property type="molecule type" value="Genomic_DNA"/>
</dbReference>
<organism evidence="2 3">
    <name type="scientific">Candidatus Corynebacterium gallistercoris</name>
    <dbReference type="NCBI Taxonomy" id="2838530"/>
    <lineage>
        <taxon>Bacteria</taxon>
        <taxon>Bacillati</taxon>
        <taxon>Actinomycetota</taxon>
        <taxon>Actinomycetes</taxon>
        <taxon>Mycobacteriales</taxon>
        <taxon>Corynebacteriaceae</taxon>
        <taxon>Corynebacterium</taxon>
    </lineage>
</organism>
<proteinExistence type="predicted"/>
<dbReference type="AlphaFoldDB" id="A0A9D1RWR9"/>
<reference evidence="2" key="2">
    <citation type="submission" date="2021-04" db="EMBL/GenBank/DDBJ databases">
        <authorList>
            <person name="Gilroy R."/>
        </authorList>
    </citation>
    <scope>NUCLEOTIDE SEQUENCE</scope>
    <source>
        <strain evidence="2">4376</strain>
    </source>
</reference>
<accession>A0A9D1RWR9</accession>
<feature type="domain" description="Helix-turn-helix" evidence="1">
    <location>
        <begin position="6"/>
        <end position="52"/>
    </location>
</feature>
<sequence length="69" mass="7354">MPVNGLLSVREAALVMGVAPATVYRAIEKDTFPSPVVRVGARILVPTAPLLEVLHLDELPELPELPEAA</sequence>
<dbReference type="Proteomes" id="UP000824189">
    <property type="component" value="Unassembled WGS sequence"/>
</dbReference>
<protein>
    <submittedName>
        <fullName evidence="2">Helix-turn-helix domain-containing protein</fullName>
    </submittedName>
</protein>
<evidence type="ECO:0000313" key="3">
    <source>
        <dbReference type="Proteomes" id="UP000824189"/>
    </source>
</evidence>
<evidence type="ECO:0000259" key="1">
    <source>
        <dbReference type="Pfam" id="PF12728"/>
    </source>
</evidence>
<reference evidence="2" key="1">
    <citation type="journal article" date="2021" name="PeerJ">
        <title>Extensive microbial diversity within the chicken gut microbiome revealed by metagenomics and culture.</title>
        <authorList>
            <person name="Gilroy R."/>
            <person name="Ravi A."/>
            <person name="Getino M."/>
            <person name="Pursley I."/>
            <person name="Horton D.L."/>
            <person name="Alikhan N.F."/>
            <person name="Baker D."/>
            <person name="Gharbi K."/>
            <person name="Hall N."/>
            <person name="Watson M."/>
            <person name="Adriaenssens E.M."/>
            <person name="Foster-Nyarko E."/>
            <person name="Jarju S."/>
            <person name="Secka A."/>
            <person name="Antonio M."/>
            <person name="Oren A."/>
            <person name="Chaudhuri R.R."/>
            <person name="La Ragione R."/>
            <person name="Hildebrand F."/>
            <person name="Pallen M.J."/>
        </authorList>
    </citation>
    <scope>NUCLEOTIDE SEQUENCE</scope>
    <source>
        <strain evidence="2">4376</strain>
    </source>
</reference>